<dbReference type="EMBL" id="JALJOQ010000012">
    <property type="protein sequence ID" value="KAK9811050.1"/>
    <property type="molecule type" value="Genomic_DNA"/>
</dbReference>
<dbReference type="Proteomes" id="UP001465755">
    <property type="component" value="Unassembled WGS sequence"/>
</dbReference>
<dbReference type="AlphaFoldDB" id="A0AAW1PMJ7"/>
<dbReference type="CDD" id="cd03419">
    <property type="entry name" value="GRX_GRXh_1_2_like"/>
    <property type="match status" value="1"/>
</dbReference>
<sequence>MPHTRDLQTGRWQACRSSRGRLARAQYPANIRCMASSASSETAELIEQKNQENDVVIYSKSYCPFSVQIKQLFKKLQVEYKAFELDEIVEGDDILDSLMDKTASRTVPQVFIKGEYIGGCDEAMQKYNSGKLKQIFESAGVPASF</sequence>
<protein>
    <recommendedName>
        <fullName evidence="1">Glutaredoxin domain-containing protein</fullName>
    </recommendedName>
</protein>
<dbReference type="Pfam" id="PF00462">
    <property type="entry name" value="Glutaredoxin"/>
    <property type="match status" value="1"/>
</dbReference>
<dbReference type="Gene3D" id="3.40.30.10">
    <property type="entry name" value="Glutaredoxin"/>
    <property type="match status" value="1"/>
</dbReference>
<proteinExistence type="predicted"/>
<accession>A0AAW1PMJ7</accession>
<dbReference type="InterPro" id="IPR002109">
    <property type="entry name" value="Glutaredoxin"/>
</dbReference>
<dbReference type="GO" id="GO:0015038">
    <property type="term" value="F:glutathione disulfide oxidoreductase activity"/>
    <property type="evidence" value="ECO:0007669"/>
    <property type="project" value="TreeGrafter"/>
</dbReference>
<dbReference type="SUPFAM" id="SSF52833">
    <property type="entry name" value="Thioredoxin-like"/>
    <property type="match status" value="1"/>
</dbReference>
<dbReference type="PANTHER" id="PTHR45694">
    <property type="entry name" value="GLUTAREDOXIN 2"/>
    <property type="match status" value="1"/>
</dbReference>
<dbReference type="PROSITE" id="PS51354">
    <property type="entry name" value="GLUTAREDOXIN_2"/>
    <property type="match status" value="1"/>
</dbReference>
<name>A0AAW1PMJ7_9CHLO</name>
<feature type="domain" description="Glutaredoxin" evidence="1">
    <location>
        <begin position="55"/>
        <end position="117"/>
    </location>
</feature>
<evidence type="ECO:0000313" key="2">
    <source>
        <dbReference type="EMBL" id="KAK9811050.1"/>
    </source>
</evidence>
<reference evidence="2 3" key="1">
    <citation type="journal article" date="2024" name="Nat. Commun.">
        <title>Phylogenomics reveals the evolutionary origins of lichenization in chlorophyte algae.</title>
        <authorList>
            <person name="Puginier C."/>
            <person name="Libourel C."/>
            <person name="Otte J."/>
            <person name="Skaloud P."/>
            <person name="Haon M."/>
            <person name="Grisel S."/>
            <person name="Petersen M."/>
            <person name="Berrin J.G."/>
            <person name="Delaux P.M."/>
            <person name="Dal Grande F."/>
            <person name="Keller J."/>
        </authorList>
    </citation>
    <scope>NUCLEOTIDE SEQUENCE [LARGE SCALE GENOMIC DNA]</scope>
    <source>
        <strain evidence="2 3">SAG 2036</strain>
    </source>
</reference>
<comment type="caution">
    <text evidence="2">The sequence shown here is derived from an EMBL/GenBank/DDBJ whole genome shotgun (WGS) entry which is preliminary data.</text>
</comment>
<evidence type="ECO:0000313" key="3">
    <source>
        <dbReference type="Proteomes" id="UP001465755"/>
    </source>
</evidence>
<dbReference type="PRINTS" id="PR00160">
    <property type="entry name" value="GLUTAREDOXIN"/>
</dbReference>
<dbReference type="InterPro" id="IPR014025">
    <property type="entry name" value="Glutaredoxin_subgr"/>
</dbReference>
<dbReference type="PANTHER" id="PTHR45694:SF18">
    <property type="entry name" value="GLUTAREDOXIN-1-RELATED"/>
    <property type="match status" value="1"/>
</dbReference>
<organism evidence="2 3">
    <name type="scientific">Symbiochloris irregularis</name>
    <dbReference type="NCBI Taxonomy" id="706552"/>
    <lineage>
        <taxon>Eukaryota</taxon>
        <taxon>Viridiplantae</taxon>
        <taxon>Chlorophyta</taxon>
        <taxon>core chlorophytes</taxon>
        <taxon>Trebouxiophyceae</taxon>
        <taxon>Trebouxiales</taxon>
        <taxon>Trebouxiaceae</taxon>
        <taxon>Symbiochloris</taxon>
    </lineage>
</organism>
<dbReference type="InterPro" id="IPR036249">
    <property type="entry name" value="Thioredoxin-like_sf"/>
</dbReference>
<evidence type="ECO:0000259" key="1">
    <source>
        <dbReference type="Pfam" id="PF00462"/>
    </source>
</evidence>
<dbReference type="GO" id="GO:0005737">
    <property type="term" value="C:cytoplasm"/>
    <property type="evidence" value="ECO:0007669"/>
    <property type="project" value="TreeGrafter"/>
</dbReference>
<dbReference type="GO" id="GO:0034599">
    <property type="term" value="P:cellular response to oxidative stress"/>
    <property type="evidence" value="ECO:0007669"/>
    <property type="project" value="TreeGrafter"/>
</dbReference>
<keyword evidence="3" id="KW-1185">Reference proteome</keyword>
<gene>
    <name evidence="2" type="ORF">WJX73_009401</name>
</gene>